<evidence type="ECO:0000313" key="4">
    <source>
        <dbReference type="EMBL" id="KAE9058702.1"/>
    </source>
</evidence>
<dbReference type="AlphaFoldDB" id="A0A6A3VP70"/>
<evidence type="ECO:0000313" key="10">
    <source>
        <dbReference type="Proteomes" id="UP000429523"/>
    </source>
</evidence>
<dbReference type="EMBL" id="QXGE01005157">
    <property type="protein sequence ID" value="KAE9268333.1"/>
    <property type="molecule type" value="Genomic_DNA"/>
</dbReference>
<dbReference type="Proteomes" id="UP000433483">
    <property type="component" value="Unassembled WGS sequence"/>
</dbReference>
<proteinExistence type="predicted"/>
<dbReference type="EMBL" id="QXGB01003683">
    <property type="protein sequence ID" value="KAE9169472.1"/>
    <property type="molecule type" value="Genomic_DNA"/>
</dbReference>
<evidence type="ECO:0000313" key="3">
    <source>
        <dbReference type="EMBL" id="KAE9057094.1"/>
    </source>
</evidence>
<dbReference type="EMBL" id="QXGC01004310">
    <property type="protein sequence ID" value="KAE9170071.1"/>
    <property type="molecule type" value="Genomic_DNA"/>
</dbReference>
<evidence type="ECO:0000313" key="9">
    <source>
        <dbReference type="EMBL" id="KAE9268333.1"/>
    </source>
</evidence>
<evidence type="ECO:0000313" key="1">
    <source>
        <dbReference type="EMBL" id="KAE8918667.1"/>
    </source>
</evidence>
<dbReference type="EMBL" id="QXGF01005445">
    <property type="protein sequence ID" value="KAE8918667.1"/>
    <property type="molecule type" value="Genomic_DNA"/>
</dbReference>
<evidence type="ECO:0000313" key="11">
    <source>
        <dbReference type="Proteomes" id="UP000433483"/>
    </source>
</evidence>
<gene>
    <name evidence="9" type="ORF">PF001_g29691</name>
    <name evidence="6" type="ORF">PF002_g32282</name>
    <name evidence="8" type="ORF">PF004_g27991</name>
    <name evidence="7" type="ORF">PF005_g27951</name>
    <name evidence="4" type="ORF">PF006_g32078</name>
    <name evidence="3" type="ORF">PF007_g31760</name>
    <name evidence="1" type="ORF">PF009_g31020</name>
    <name evidence="5" type="ORF">PF010_g29730</name>
    <name evidence="2" type="ORF">PF011_g27165</name>
</gene>
<protein>
    <submittedName>
        <fullName evidence="7">Uncharacterized protein</fullName>
    </submittedName>
</protein>
<dbReference type="Proteomes" id="UP000440367">
    <property type="component" value="Unassembled WGS sequence"/>
</dbReference>
<dbReference type="Proteomes" id="UP000441208">
    <property type="component" value="Unassembled WGS sequence"/>
</dbReference>
<evidence type="ECO:0000313" key="16">
    <source>
        <dbReference type="Proteomes" id="UP000460718"/>
    </source>
</evidence>
<evidence type="ECO:0000313" key="18">
    <source>
        <dbReference type="Proteomes" id="UP000488956"/>
    </source>
</evidence>
<evidence type="ECO:0000313" key="17">
    <source>
        <dbReference type="Proteomes" id="UP000476176"/>
    </source>
</evidence>
<evidence type="ECO:0000313" key="8">
    <source>
        <dbReference type="EMBL" id="KAE9170071.1"/>
    </source>
</evidence>
<evidence type="ECO:0000313" key="6">
    <source>
        <dbReference type="EMBL" id="KAE9161790.1"/>
    </source>
</evidence>
<dbReference type="Proteomes" id="UP000488956">
    <property type="component" value="Unassembled WGS sequence"/>
</dbReference>
<evidence type="ECO:0000313" key="5">
    <source>
        <dbReference type="EMBL" id="KAE9061672.1"/>
    </source>
</evidence>
<evidence type="ECO:0000313" key="7">
    <source>
        <dbReference type="EMBL" id="KAE9169472.1"/>
    </source>
</evidence>
<evidence type="ECO:0000313" key="13">
    <source>
        <dbReference type="Proteomes" id="UP000440367"/>
    </source>
</evidence>
<dbReference type="Proteomes" id="UP000440732">
    <property type="component" value="Unassembled WGS sequence"/>
</dbReference>
<comment type="caution">
    <text evidence="7">The sequence shown here is derived from an EMBL/GenBank/DDBJ whole genome shotgun (WGS) entry which is preliminary data.</text>
</comment>
<dbReference type="EMBL" id="QXFX01005129">
    <property type="protein sequence ID" value="KAE9061672.1"/>
    <property type="molecule type" value="Genomic_DNA"/>
</dbReference>
<accession>A0A6A3VP70</accession>
<organism evidence="7 11">
    <name type="scientific">Phytophthora fragariae</name>
    <dbReference type="NCBI Taxonomy" id="53985"/>
    <lineage>
        <taxon>Eukaryota</taxon>
        <taxon>Sar</taxon>
        <taxon>Stramenopiles</taxon>
        <taxon>Oomycota</taxon>
        <taxon>Peronosporomycetes</taxon>
        <taxon>Peronosporales</taxon>
        <taxon>Peronosporaceae</taxon>
        <taxon>Phytophthora</taxon>
    </lineage>
</organism>
<evidence type="ECO:0000313" key="2">
    <source>
        <dbReference type="EMBL" id="KAE8968482.1"/>
    </source>
</evidence>
<evidence type="ECO:0000313" key="12">
    <source>
        <dbReference type="Proteomes" id="UP000437068"/>
    </source>
</evidence>
<keyword evidence="11" id="KW-1185">Reference proteome</keyword>
<dbReference type="Proteomes" id="UP000429523">
    <property type="component" value="Unassembled WGS sequence"/>
</dbReference>
<reference evidence="10 11" key="1">
    <citation type="submission" date="2018-08" db="EMBL/GenBank/DDBJ databases">
        <title>Genomic investigation of the strawberry pathogen Phytophthora fragariae indicates pathogenicity is determined by transcriptional variation in three key races.</title>
        <authorList>
            <person name="Adams T.M."/>
            <person name="Armitage A.D."/>
            <person name="Sobczyk M.K."/>
            <person name="Bates H.J."/>
            <person name="Dunwell J.M."/>
            <person name="Nellist C.F."/>
            <person name="Harrison R.J."/>
        </authorList>
    </citation>
    <scope>NUCLEOTIDE SEQUENCE [LARGE SCALE GENOMIC DNA]</scope>
    <source>
        <strain evidence="9 12">A4</strain>
        <strain evidence="6 13">BC-1</strain>
        <strain evidence="8 17">BC-23</strain>
        <strain evidence="7 11">NOV-27</strain>
        <strain evidence="4 14">NOV-5</strain>
        <strain evidence="3 15">NOV-71</strain>
        <strain evidence="1 10">NOV-9</strain>
        <strain evidence="5 18">ONT-3</strain>
        <strain evidence="2 16">SCRP245</strain>
    </source>
</reference>
<dbReference type="Proteomes" id="UP000460718">
    <property type="component" value="Unassembled WGS sequence"/>
</dbReference>
<dbReference type="EMBL" id="QXGD01006994">
    <property type="protein sequence ID" value="KAE9161790.1"/>
    <property type="molecule type" value="Genomic_DNA"/>
</dbReference>
<dbReference type="EMBL" id="QXGA01008123">
    <property type="protein sequence ID" value="KAE9058702.1"/>
    <property type="molecule type" value="Genomic_DNA"/>
</dbReference>
<evidence type="ECO:0000313" key="15">
    <source>
        <dbReference type="Proteomes" id="UP000441208"/>
    </source>
</evidence>
<dbReference type="EMBL" id="QXFZ01007352">
    <property type="protein sequence ID" value="KAE9057094.1"/>
    <property type="molecule type" value="Genomic_DNA"/>
</dbReference>
<dbReference type="Proteomes" id="UP000476176">
    <property type="component" value="Unassembled WGS sequence"/>
</dbReference>
<sequence length="87" mass="9923">MIEVVEEKPLPCFANPEVEKKTESSFYIPFVLDNASGVNIWGCRDAFVSLTSDCDTVMKWFENTRKKAQMKGWVKFAIIDALTKTKV</sequence>
<dbReference type="EMBL" id="QXFW01003846">
    <property type="protein sequence ID" value="KAE8968482.1"/>
    <property type="molecule type" value="Genomic_DNA"/>
</dbReference>
<dbReference type="Proteomes" id="UP000437068">
    <property type="component" value="Unassembled WGS sequence"/>
</dbReference>
<evidence type="ECO:0000313" key="14">
    <source>
        <dbReference type="Proteomes" id="UP000440732"/>
    </source>
</evidence>
<name>A0A6A3VP70_9STRA</name>